<protein>
    <recommendedName>
        <fullName evidence="6 19">Adenosylcobinamide-GDP ribazoletransferase</fullName>
        <ecNumber evidence="5 19">2.7.8.26</ecNumber>
    </recommendedName>
    <alternativeName>
        <fullName evidence="16 19">Cobalamin synthase</fullName>
    </alternativeName>
    <alternativeName>
        <fullName evidence="15 19">Cobalamin-5'-phosphate synthase</fullName>
    </alternativeName>
</protein>
<dbReference type="HAMAP" id="MF_00719">
    <property type="entry name" value="CobS"/>
    <property type="match status" value="1"/>
</dbReference>
<gene>
    <name evidence="19" type="primary">cobS</name>
    <name evidence="20" type="ORF">ABXR19_17135</name>
</gene>
<comment type="caution">
    <text evidence="20">The sequence shown here is derived from an EMBL/GenBank/DDBJ whole genome shotgun (WGS) entry which is preliminary data.</text>
</comment>
<evidence type="ECO:0000256" key="14">
    <source>
        <dbReference type="ARBA" id="ARBA00025228"/>
    </source>
</evidence>
<sequence length="256" mass="26885">MTELRRFLIALGYFTRLPIPASVGWSSAELNRATRYFPLAGLLVGACSALVLWAALQFWSVPVAVLLSMLASLLLTGAFHEDGLADSADGFGGGWETTKVLTIMKDSRIGTYGAIALGVALLLKFATLQSLGGQALVALPLVHAASRVPPLLIMAFMRYVREDDSSRAKPVAEGLGLADWLTGSLLGLLPLAAAVALGLLAPLRALALLLVLVAAGLICARYFRQRIGGYTGDALGAAQQVCELTGYLVLCASWAA</sequence>
<feature type="transmembrane region" description="Helical" evidence="19">
    <location>
        <begin position="177"/>
        <end position="199"/>
    </location>
</feature>
<dbReference type="Proteomes" id="UP001549691">
    <property type="component" value="Unassembled WGS sequence"/>
</dbReference>
<keyword evidence="10 19" id="KW-0812">Transmembrane</keyword>
<keyword evidence="11 19" id="KW-0460">Magnesium</keyword>
<dbReference type="InterPro" id="IPR003805">
    <property type="entry name" value="CobS"/>
</dbReference>
<feature type="transmembrane region" description="Helical" evidence="19">
    <location>
        <begin position="135"/>
        <end position="156"/>
    </location>
</feature>
<evidence type="ECO:0000256" key="8">
    <source>
        <dbReference type="ARBA" id="ARBA00022573"/>
    </source>
</evidence>
<evidence type="ECO:0000256" key="13">
    <source>
        <dbReference type="ARBA" id="ARBA00023136"/>
    </source>
</evidence>
<dbReference type="PANTHER" id="PTHR34148">
    <property type="entry name" value="ADENOSYLCOBINAMIDE-GDP RIBAZOLETRANSFERASE"/>
    <property type="match status" value="1"/>
</dbReference>
<dbReference type="NCBIfam" id="TIGR00317">
    <property type="entry name" value="cobS"/>
    <property type="match status" value="1"/>
</dbReference>
<evidence type="ECO:0000256" key="4">
    <source>
        <dbReference type="ARBA" id="ARBA00010561"/>
    </source>
</evidence>
<proteinExistence type="inferred from homology"/>
<keyword evidence="8 19" id="KW-0169">Cobalamin biosynthesis</keyword>
<dbReference type="GO" id="GO:0051073">
    <property type="term" value="F:adenosylcobinamide-GDP ribazoletransferase activity"/>
    <property type="evidence" value="ECO:0007669"/>
    <property type="project" value="UniProtKB-EC"/>
</dbReference>
<evidence type="ECO:0000313" key="20">
    <source>
        <dbReference type="EMBL" id="MET7015918.1"/>
    </source>
</evidence>
<comment type="pathway">
    <text evidence="3 19">Cofactor biosynthesis; adenosylcobalamin biosynthesis; adenosylcobalamin from cob(II)yrinate a,c-diamide: step 7/7.</text>
</comment>
<keyword evidence="21" id="KW-1185">Reference proteome</keyword>
<evidence type="ECO:0000256" key="16">
    <source>
        <dbReference type="ARBA" id="ARBA00032853"/>
    </source>
</evidence>
<feature type="transmembrane region" description="Helical" evidence="19">
    <location>
        <begin position="36"/>
        <end position="55"/>
    </location>
</feature>
<evidence type="ECO:0000256" key="9">
    <source>
        <dbReference type="ARBA" id="ARBA00022679"/>
    </source>
</evidence>
<evidence type="ECO:0000256" key="6">
    <source>
        <dbReference type="ARBA" id="ARBA00015850"/>
    </source>
</evidence>
<feature type="transmembrane region" description="Helical" evidence="19">
    <location>
        <begin position="109"/>
        <end position="129"/>
    </location>
</feature>
<dbReference type="EMBL" id="JBEWZI010000024">
    <property type="protein sequence ID" value="MET7015918.1"/>
    <property type="molecule type" value="Genomic_DNA"/>
</dbReference>
<dbReference type="Pfam" id="PF02654">
    <property type="entry name" value="CobS"/>
    <property type="match status" value="1"/>
</dbReference>
<comment type="catalytic activity">
    <reaction evidence="17 19">
        <text>alpha-ribazole + adenosylcob(III)inamide-GDP = adenosylcob(III)alamin + GMP + H(+)</text>
        <dbReference type="Rhea" id="RHEA:16049"/>
        <dbReference type="ChEBI" id="CHEBI:10329"/>
        <dbReference type="ChEBI" id="CHEBI:15378"/>
        <dbReference type="ChEBI" id="CHEBI:18408"/>
        <dbReference type="ChEBI" id="CHEBI:58115"/>
        <dbReference type="ChEBI" id="CHEBI:60487"/>
        <dbReference type="EC" id="2.7.8.26"/>
    </reaction>
</comment>
<comment type="catalytic activity">
    <reaction evidence="18 19">
        <text>alpha-ribazole 5'-phosphate + adenosylcob(III)inamide-GDP = adenosylcob(III)alamin 5'-phosphate + GMP + H(+)</text>
        <dbReference type="Rhea" id="RHEA:23560"/>
        <dbReference type="ChEBI" id="CHEBI:15378"/>
        <dbReference type="ChEBI" id="CHEBI:57918"/>
        <dbReference type="ChEBI" id="CHEBI:58115"/>
        <dbReference type="ChEBI" id="CHEBI:60487"/>
        <dbReference type="ChEBI" id="CHEBI:60493"/>
        <dbReference type="EC" id="2.7.8.26"/>
    </reaction>
</comment>
<evidence type="ECO:0000256" key="1">
    <source>
        <dbReference type="ARBA" id="ARBA00001946"/>
    </source>
</evidence>
<comment type="function">
    <text evidence="14 19">Joins adenosylcobinamide-GDP and alpha-ribazole to generate adenosylcobalamin (Ado-cobalamin). Also synthesizes adenosylcobalamin 5'-phosphate from adenosylcobinamide-GDP and alpha-ribazole 5'-phosphate.</text>
</comment>
<feature type="transmembrane region" description="Helical" evidence="19">
    <location>
        <begin position="205"/>
        <end position="223"/>
    </location>
</feature>
<feature type="transmembrane region" description="Helical" evidence="19">
    <location>
        <begin position="61"/>
        <end position="79"/>
    </location>
</feature>
<evidence type="ECO:0000256" key="17">
    <source>
        <dbReference type="ARBA" id="ARBA00048623"/>
    </source>
</evidence>
<evidence type="ECO:0000256" key="3">
    <source>
        <dbReference type="ARBA" id="ARBA00004663"/>
    </source>
</evidence>
<comment type="subcellular location">
    <subcellularLocation>
        <location evidence="2 19">Cell membrane</location>
        <topology evidence="2 19">Multi-pass membrane protein</topology>
    </subcellularLocation>
</comment>
<evidence type="ECO:0000313" key="21">
    <source>
        <dbReference type="Proteomes" id="UP001549691"/>
    </source>
</evidence>
<evidence type="ECO:0000256" key="7">
    <source>
        <dbReference type="ARBA" id="ARBA00022475"/>
    </source>
</evidence>
<evidence type="ECO:0000256" key="2">
    <source>
        <dbReference type="ARBA" id="ARBA00004651"/>
    </source>
</evidence>
<comment type="similarity">
    <text evidence="4 19">Belongs to the CobS family.</text>
</comment>
<keyword evidence="7 19" id="KW-1003">Cell membrane</keyword>
<evidence type="ECO:0000256" key="11">
    <source>
        <dbReference type="ARBA" id="ARBA00022842"/>
    </source>
</evidence>
<dbReference type="NCBIfam" id="NF001277">
    <property type="entry name" value="PRK00235.1-3"/>
    <property type="match status" value="1"/>
</dbReference>
<keyword evidence="12 19" id="KW-1133">Transmembrane helix</keyword>
<organism evidence="20 21">
    <name type="scientific">Uliginosibacterium flavum</name>
    <dbReference type="NCBI Taxonomy" id="1396831"/>
    <lineage>
        <taxon>Bacteria</taxon>
        <taxon>Pseudomonadati</taxon>
        <taxon>Pseudomonadota</taxon>
        <taxon>Betaproteobacteria</taxon>
        <taxon>Rhodocyclales</taxon>
        <taxon>Zoogloeaceae</taxon>
        <taxon>Uliginosibacterium</taxon>
    </lineage>
</organism>
<evidence type="ECO:0000256" key="10">
    <source>
        <dbReference type="ARBA" id="ARBA00022692"/>
    </source>
</evidence>
<dbReference type="EC" id="2.7.8.26" evidence="5 19"/>
<evidence type="ECO:0000256" key="19">
    <source>
        <dbReference type="HAMAP-Rule" id="MF_00719"/>
    </source>
</evidence>
<comment type="cofactor">
    <cofactor evidence="1 19">
        <name>Mg(2+)</name>
        <dbReference type="ChEBI" id="CHEBI:18420"/>
    </cofactor>
</comment>
<name>A0ABV2TQW1_9RHOO</name>
<accession>A0ABV2TQW1</accession>
<reference evidence="20 21" key="1">
    <citation type="submission" date="2024-07" db="EMBL/GenBank/DDBJ databases">
        <title>Uliginosibacterium flavum JJ3220;KACC:17644.</title>
        <authorList>
            <person name="Kim M.K."/>
        </authorList>
    </citation>
    <scope>NUCLEOTIDE SEQUENCE [LARGE SCALE GENOMIC DNA]</scope>
    <source>
        <strain evidence="20 21">KACC:17644</strain>
    </source>
</reference>
<evidence type="ECO:0000256" key="12">
    <source>
        <dbReference type="ARBA" id="ARBA00022989"/>
    </source>
</evidence>
<evidence type="ECO:0000256" key="18">
    <source>
        <dbReference type="ARBA" id="ARBA00049504"/>
    </source>
</evidence>
<evidence type="ECO:0000256" key="15">
    <source>
        <dbReference type="ARBA" id="ARBA00032605"/>
    </source>
</evidence>
<keyword evidence="13 19" id="KW-0472">Membrane</keyword>
<keyword evidence="9 19" id="KW-0808">Transferase</keyword>
<dbReference type="PANTHER" id="PTHR34148:SF1">
    <property type="entry name" value="ADENOSYLCOBINAMIDE-GDP RIBAZOLETRANSFERASE"/>
    <property type="match status" value="1"/>
</dbReference>
<evidence type="ECO:0000256" key="5">
    <source>
        <dbReference type="ARBA" id="ARBA00013200"/>
    </source>
</evidence>
<dbReference type="RefSeq" id="WP_354602377.1">
    <property type="nucleotide sequence ID" value="NZ_JBEWZI010000024.1"/>
</dbReference>